<gene>
    <name evidence="4" type="ORF">CSKR_104654</name>
</gene>
<evidence type="ECO:0000259" key="3">
    <source>
        <dbReference type="Pfam" id="PF06047"/>
    </source>
</evidence>
<keyword evidence="5" id="KW-1185">Reference proteome</keyword>
<dbReference type="GO" id="GO:0005634">
    <property type="term" value="C:nucleus"/>
    <property type="evidence" value="ECO:0007669"/>
    <property type="project" value="TreeGrafter"/>
</dbReference>
<protein>
    <submittedName>
        <fullName evidence="4">NKAP protein cg6066</fullName>
    </submittedName>
</protein>
<accession>A0A419PLU9</accession>
<feature type="compositionally biased region" description="Basic and acidic residues" evidence="2">
    <location>
        <begin position="237"/>
        <end position="250"/>
    </location>
</feature>
<dbReference type="InParanoid" id="A0A419PLU9"/>
<dbReference type="STRING" id="79923.A0A419PLU9"/>
<evidence type="ECO:0000256" key="1">
    <source>
        <dbReference type="ARBA" id="ARBA00009313"/>
    </source>
</evidence>
<feature type="region of interest" description="Disordered" evidence="2">
    <location>
        <begin position="1"/>
        <end position="250"/>
    </location>
</feature>
<feature type="compositionally biased region" description="Basic residues" evidence="2">
    <location>
        <begin position="210"/>
        <end position="225"/>
    </location>
</feature>
<feature type="compositionally biased region" description="Basic and acidic residues" evidence="2">
    <location>
        <begin position="172"/>
        <end position="186"/>
    </location>
</feature>
<evidence type="ECO:0000256" key="2">
    <source>
        <dbReference type="SAM" id="MobiDB-lite"/>
    </source>
</evidence>
<dbReference type="GO" id="GO:0010468">
    <property type="term" value="P:regulation of gene expression"/>
    <property type="evidence" value="ECO:0007669"/>
    <property type="project" value="TreeGrafter"/>
</dbReference>
<organism evidence="4 5">
    <name type="scientific">Clonorchis sinensis</name>
    <name type="common">Chinese liver fluke</name>
    <dbReference type="NCBI Taxonomy" id="79923"/>
    <lineage>
        <taxon>Eukaryota</taxon>
        <taxon>Metazoa</taxon>
        <taxon>Spiralia</taxon>
        <taxon>Lophotrochozoa</taxon>
        <taxon>Platyhelminthes</taxon>
        <taxon>Trematoda</taxon>
        <taxon>Digenea</taxon>
        <taxon>Opisthorchiida</taxon>
        <taxon>Opisthorchiata</taxon>
        <taxon>Opisthorchiidae</taxon>
        <taxon>Clonorchis</taxon>
    </lineage>
</organism>
<feature type="compositionally biased region" description="Basic and acidic residues" evidence="2">
    <location>
        <begin position="79"/>
        <end position="93"/>
    </location>
</feature>
<feature type="domain" description="NF-kappa-B-activating protein C-terminal" evidence="3">
    <location>
        <begin position="292"/>
        <end position="390"/>
    </location>
</feature>
<dbReference type="Proteomes" id="UP000286415">
    <property type="component" value="Unassembled WGS sequence"/>
</dbReference>
<dbReference type="PANTHER" id="PTHR13087">
    <property type="entry name" value="NF-KAPPA B ACTIVATING PROTEIN"/>
    <property type="match status" value="1"/>
</dbReference>
<proteinExistence type="inferred from homology"/>
<dbReference type="InterPro" id="IPR009269">
    <property type="entry name" value="NKAP_C"/>
</dbReference>
<feature type="compositionally biased region" description="Basic and acidic residues" evidence="2">
    <location>
        <begin position="197"/>
        <end position="209"/>
    </location>
</feature>
<feature type="compositionally biased region" description="Low complexity" evidence="2">
    <location>
        <begin position="226"/>
        <end position="236"/>
    </location>
</feature>
<dbReference type="OrthoDB" id="273141at2759"/>
<dbReference type="EMBL" id="NIRI02000056">
    <property type="protein sequence ID" value="KAG5445391.1"/>
    <property type="molecule type" value="Genomic_DNA"/>
</dbReference>
<comment type="caution">
    <text evidence="4">The sequence shown here is derived from an EMBL/GenBank/DDBJ whole genome shotgun (WGS) entry which is preliminary data.</text>
</comment>
<evidence type="ECO:0000313" key="4">
    <source>
        <dbReference type="EMBL" id="KAG5445391.1"/>
    </source>
</evidence>
<name>A0A419PLU9_CLOSI</name>
<dbReference type="GO" id="GO:0003682">
    <property type="term" value="F:chromatin binding"/>
    <property type="evidence" value="ECO:0007669"/>
    <property type="project" value="InterPro"/>
</dbReference>
<dbReference type="PANTHER" id="PTHR13087:SF0">
    <property type="entry name" value="NFKB ACTIVATING PROTEIN LIKE"/>
    <property type="match status" value="1"/>
</dbReference>
<dbReference type="InterPro" id="IPR040466">
    <property type="entry name" value="NKAP"/>
</dbReference>
<feature type="compositionally biased region" description="Basic and acidic residues" evidence="2">
    <location>
        <begin position="102"/>
        <end position="138"/>
    </location>
</feature>
<dbReference type="Pfam" id="PF06047">
    <property type="entry name" value="Nkap_C"/>
    <property type="match status" value="1"/>
</dbReference>
<dbReference type="AlphaFoldDB" id="A0A419PLU9"/>
<reference evidence="4 5" key="2">
    <citation type="journal article" date="2021" name="Genomics">
        <title>High-quality reference genome for Clonorchis sinensis.</title>
        <authorList>
            <person name="Young N.D."/>
            <person name="Stroehlein A.J."/>
            <person name="Kinkar L."/>
            <person name="Wang T."/>
            <person name="Sohn W.M."/>
            <person name="Chang B.C.H."/>
            <person name="Kaur P."/>
            <person name="Weisz D."/>
            <person name="Dudchenko O."/>
            <person name="Aiden E.L."/>
            <person name="Korhonen P.K."/>
            <person name="Gasser R.B."/>
        </authorList>
    </citation>
    <scope>NUCLEOTIDE SEQUENCE [LARGE SCALE GENOMIC DNA]</scope>
    <source>
        <strain evidence="4">Cs-k2</strain>
    </source>
</reference>
<sequence length="454" mass="51661">MPPEGSTRAGILPGCPSLDRRSREAEAGFEPRTFRISRMVAVTHNHKERSPFADPHPPTHKQSTSRLSDHIPDGSSSVREPHSDKADGFRSRSPEQLNQSEDDGRGGRNRWRQHETEQNPEFWERRRSMRERAGESRNQRIWPPSPAKQPSDDESEHPLASGLVLDNPSVKSGRDETYSDPTEKEKRHSKKRRKRGSKDNTRQKHGHSDRSHKKKRKKKHKHSKRPVSSSSSSSESESQHGSDSEDEQKQFIKQMKAKKRELEQKRAQEEEEVGFVGPLLPVSEHSNLLPLDYGRALLPGEGAAMAAYIAEGKRIPRRGEIGLTSDEIEKFEAQGYVMSGSRHRRMEAVRLRKENQIYSADEKRALEHFNYAERAKREAKLQAQFKALIKPQWLRRELTARKIRGSNPTPASRPLRSRIGQPGNISAFVLPLGALAAVHRNSATAERLLFIFPS</sequence>
<feature type="compositionally biased region" description="Basic residues" evidence="2">
    <location>
        <begin position="187"/>
        <end position="196"/>
    </location>
</feature>
<reference evidence="4 5" key="1">
    <citation type="journal article" date="2018" name="Biotechnol. Adv.">
        <title>Improved genomic resources and new bioinformatic workflow for the carcinogenic parasite Clonorchis sinensis: Biotechnological implications.</title>
        <authorList>
            <person name="Wang D."/>
            <person name="Korhonen P.K."/>
            <person name="Gasser R.B."/>
            <person name="Young N.D."/>
        </authorList>
    </citation>
    <scope>NUCLEOTIDE SEQUENCE [LARGE SCALE GENOMIC DNA]</scope>
    <source>
        <strain evidence="4">Cs-k2</strain>
    </source>
</reference>
<evidence type="ECO:0000313" key="5">
    <source>
        <dbReference type="Proteomes" id="UP000286415"/>
    </source>
</evidence>
<comment type="similarity">
    <text evidence="1">Belongs to the NKAP family.</text>
</comment>